<dbReference type="GO" id="GO:0015297">
    <property type="term" value="F:antiporter activity"/>
    <property type="evidence" value="ECO:0007669"/>
    <property type="project" value="InterPro"/>
</dbReference>
<evidence type="ECO:0000256" key="2">
    <source>
        <dbReference type="ARBA" id="ARBA00022475"/>
    </source>
</evidence>
<dbReference type="PANTHER" id="PTHR43823:SF3">
    <property type="entry name" value="MULTIDRUG EXPORT PROTEIN MEPA"/>
    <property type="match status" value="1"/>
</dbReference>
<feature type="transmembrane region" description="Helical" evidence="7">
    <location>
        <begin position="168"/>
        <end position="188"/>
    </location>
</feature>
<evidence type="ECO:0000256" key="1">
    <source>
        <dbReference type="ARBA" id="ARBA00004651"/>
    </source>
</evidence>
<keyword evidence="9" id="KW-1185">Reference proteome</keyword>
<evidence type="ECO:0000313" key="8">
    <source>
        <dbReference type="EMBL" id="KXB34842.1"/>
    </source>
</evidence>
<reference evidence="9" key="1">
    <citation type="submission" date="2016-01" db="EMBL/GenBank/DDBJ databases">
        <authorList>
            <person name="Mitreva M."/>
            <person name="Pepin K.H."/>
            <person name="Mihindukulasuriya K.A."/>
            <person name="Fulton R."/>
            <person name="Fronick C."/>
            <person name="O'Laughlin M."/>
            <person name="Miner T."/>
            <person name="Herter B."/>
            <person name="Rosa B.A."/>
            <person name="Cordes M."/>
            <person name="Tomlinson C."/>
            <person name="Wollam A."/>
            <person name="Palsikar V.B."/>
            <person name="Mardis E.R."/>
            <person name="Wilson R.K."/>
        </authorList>
    </citation>
    <scope>NUCLEOTIDE SEQUENCE [LARGE SCALE GENOMIC DNA]</scope>
    <source>
        <strain evidence="9">DNF00019</strain>
    </source>
</reference>
<keyword evidence="3 7" id="KW-0812">Transmembrane</keyword>
<gene>
    <name evidence="8" type="ORF">HMPREF3192_00739</name>
</gene>
<feature type="transmembrane region" description="Helical" evidence="7">
    <location>
        <begin position="269"/>
        <end position="291"/>
    </location>
</feature>
<feature type="transmembrane region" description="Helical" evidence="7">
    <location>
        <begin position="312"/>
        <end position="336"/>
    </location>
</feature>
<proteinExistence type="predicted"/>
<feature type="transmembrane region" description="Helical" evidence="7">
    <location>
        <begin position="135"/>
        <end position="156"/>
    </location>
</feature>
<feature type="transmembrane region" description="Helical" evidence="7">
    <location>
        <begin position="389"/>
        <end position="410"/>
    </location>
</feature>
<evidence type="ECO:0000256" key="3">
    <source>
        <dbReference type="ARBA" id="ARBA00022692"/>
    </source>
</evidence>
<feature type="compositionally biased region" description="Low complexity" evidence="6">
    <location>
        <begin position="457"/>
        <end position="467"/>
    </location>
</feature>
<dbReference type="Proteomes" id="UP000070675">
    <property type="component" value="Unassembled WGS sequence"/>
</dbReference>
<dbReference type="InterPro" id="IPR051327">
    <property type="entry name" value="MATE_MepA_subfamily"/>
</dbReference>
<sequence length="487" mass="52605">MDHDKLFTQTPLLKMLIIIVIPGAISMLTSALFDVIDGVLVGNVLGETAFAAINLAMPYVIILFAVGDMIGVGSAIPISIKLGEKDSEAANSIFSYSVALLFSSGLLVGLVMFFITPTLIALQGATGKLAETAIVYLRVYACFIPISSMNFALDNYLKVCGKVKRSMVLNIFMAGAGAVLEAFLLIFLKADVWAAAFAYSFAMVVVAIIGFWPFFQGKMLLKFSRPKPTVALTKQIVMAGMPAFLNNIASRVVAILLNARMLTIGGTQAVSIYGIMVFADTFIMSVLYGIVDSLQPSLGYNWGSKNYKRVFAIGKSLYVLTAVFALLYIAFIGFGYELIVRIFMFNAASEFIVAAQGAFYIMALQWLVRWFVMSTNSFLLACGQSRHAVGLSVAATLVLPLAAIVLLMPFDLLGVWLNPVVSSFVSAGIAAWLLSDFLRKMKSRREQAHGQTKVHKASAVSAVSTTAPDEIAHEVSAKEADMPTSQN</sequence>
<feature type="transmembrane region" description="Helical" evidence="7">
    <location>
        <begin position="12"/>
        <end position="36"/>
    </location>
</feature>
<keyword evidence="4 7" id="KW-1133">Transmembrane helix</keyword>
<dbReference type="AlphaFoldDB" id="A0A133XV79"/>
<protein>
    <submittedName>
        <fullName evidence="8">MATE domain protein</fullName>
    </submittedName>
</protein>
<dbReference type="PATRIC" id="fig|1393034.3.peg.712"/>
<evidence type="ECO:0000256" key="5">
    <source>
        <dbReference type="ARBA" id="ARBA00023136"/>
    </source>
</evidence>
<evidence type="ECO:0000313" key="9">
    <source>
        <dbReference type="Proteomes" id="UP000070675"/>
    </source>
</evidence>
<evidence type="ECO:0000256" key="7">
    <source>
        <dbReference type="SAM" id="Phobius"/>
    </source>
</evidence>
<dbReference type="STRING" id="1393034.HMPREF3192_00739"/>
<keyword evidence="5 7" id="KW-0472">Membrane</keyword>
<name>A0A133XV79_9ACTN</name>
<feature type="transmembrane region" description="Helical" evidence="7">
    <location>
        <begin position="194"/>
        <end position="215"/>
    </location>
</feature>
<dbReference type="OrthoDB" id="9808954at2"/>
<feature type="compositionally biased region" description="Basic and acidic residues" evidence="6">
    <location>
        <begin position="470"/>
        <end position="481"/>
    </location>
</feature>
<feature type="transmembrane region" description="Helical" evidence="7">
    <location>
        <begin position="56"/>
        <end position="80"/>
    </location>
</feature>
<evidence type="ECO:0000256" key="6">
    <source>
        <dbReference type="SAM" id="MobiDB-lite"/>
    </source>
</evidence>
<feature type="transmembrane region" description="Helical" evidence="7">
    <location>
        <begin position="92"/>
        <end position="115"/>
    </location>
</feature>
<accession>A0A133XV79</accession>
<dbReference type="PANTHER" id="PTHR43823">
    <property type="entry name" value="SPORULATION PROTEIN YKVU"/>
    <property type="match status" value="1"/>
</dbReference>
<evidence type="ECO:0000256" key="4">
    <source>
        <dbReference type="ARBA" id="ARBA00022989"/>
    </source>
</evidence>
<comment type="caution">
    <text evidence="8">The sequence shown here is derived from an EMBL/GenBank/DDBJ whole genome shotgun (WGS) entry which is preliminary data.</text>
</comment>
<keyword evidence="2" id="KW-1003">Cell membrane</keyword>
<organism evidence="8 9">
    <name type="scientific">Atopobium deltae</name>
    <dbReference type="NCBI Taxonomy" id="1393034"/>
    <lineage>
        <taxon>Bacteria</taxon>
        <taxon>Bacillati</taxon>
        <taxon>Actinomycetota</taxon>
        <taxon>Coriobacteriia</taxon>
        <taxon>Coriobacteriales</taxon>
        <taxon>Atopobiaceae</taxon>
        <taxon>Atopobium</taxon>
    </lineage>
</organism>
<feature type="transmembrane region" description="Helical" evidence="7">
    <location>
        <begin position="416"/>
        <end position="435"/>
    </location>
</feature>
<dbReference type="GO" id="GO:0042910">
    <property type="term" value="F:xenobiotic transmembrane transporter activity"/>
    <property type="evidence" value="ECO:0007669"/>
    <property type="project" value="InterPro"/>
</dbReference>
<dbReference type="Pfam" id="PF01554">
    <property type="entry name" value="MatE"/>
    <property type="match status" value="1"/>
</dbReference>
<dbReference type="GO" id="GO:0005886">
    <property type="term" value="C:plasma membrane"/>
    <property type="evidence" value="ECO:0007669"/>
    <property type="project" value="UniProtKB-SubCell"/>
</dbReference>
<dbReference type="InterPro" id="IPR002528">
    <property type="entry name" value="MATE_fam"/>
</dbReference>
<feature type="region of interest" description="Disordered" evidence="6">
    <location>
        <begin position="448"/>
        <end position="487"/>
    </location>
</feature>
<feature type="transmembrane region" description="Helical" evidence="7">
    <location>
        <begin position="342"/>
        <end position="368"/>
    </location>
</feature>
<dbReference type="RefSeq" id="WP_066305274.1">
    <property type="nucleotide sequence ID" value="NZ_KQ959491.1"/>
</dbReference>
<dbReference type="EMBL" id="LSCR01000011">
    <property type="protein sequence ID" value="KXB34842.1"/>
    <property type="molecule type" value="Genomic_DNA"/>
</dbReference>
<comment type="subcellular location">
    <subcellularLocation>
        <location evidence="1">Cell membrane</location>
        <topology evidence="1">Multi-pass membrane protein</topology>
    </subcellularLocation>
</comment>